<comment type="caution">
    <text evidence="3">The sequence shown here is derived from an EMBL/GenBank/DDBJ whole genome shotgun (WGS) entry which is preliminary data.</text>
</comment>
<gene>
    <name evidence="3" type="ORF">FL622_02330</name>
</gene>
<dbReference type="GO" id="GO:0000160">
    <property type="term" value="P:phosphorelay signal transduction system"/>
    <property type="evidence" value="ECO:0007669"/>
    <property type="project" value="InterPro"/>
</dbReference>
<evidence type="ECO:0000259" key="2">
    <source>
        <dbReference type="PROSITE" id="PS50110"/>
    </source>
</evidence>
<dbReference type="SUPFAM" id="SSF52172">
    <property type="entry name" value="CheY-like"/>
    <property type="match status" value="1"/>
</dbReference>
<dbReference type="PANTHER" id="PTHR36304">
    <property type="entry name" value="DOMAIN GTPASE-ACTIVATING PROTEIN, PUTATIVE-RELATED-RELATED"/>
    <property type="match status" value="1"/>
</dbReference>
<feature type="modified residue" description="4-aspartylphosphate" evidence="1">
    <location>
        <position position="55"/>
    </location>
</feature>
<evidence type="ECO:0000313" key="3">
    <source>
        <dbReference type="EMBL" id="TRO84038.1"/>
    </source>
</evidence>
<protein>
    <submittedName>
        <fullName evidence="3">Response regulator</fullName>
    </submittedName>
</protein>
<sequence length="493" mass="55174">MPRLCNKIVLAGDQPDLIGMIDLLRQNGLQVQHSPDGARALELCLSLAPELMVLDTEVSLLPATRLVQILLSNPRTERMAFFYVGREGEEVDGFRRHKDGFLPRPFNPEQLLSAILGHFNRLEKTAQVGRQEKDIRGHLDQIAVTDLVQVLGVNRKDGVLSLHGAGGRGTIFLREGFVVNARLGRVDGDKAFFRLLAWTDGEFWFSPGGIDVEARITVPIDHLIIEGLRQMDEMAAQSASLPDLDACLELKIPRERLPRGLRPTTQEILVLTEYYSQVREILDHCPRPDFEVLQILKMLLDKGVLGVRRDSDQAESGRLPLLTSEEVILIKDHLGERDVLLAEASAKLVLLADEVEDVRRFVRSLQGIGEFDPAHDFLLGEEGLGLGDIGRLLINETFALRLFVLPATRESAPLWTPFLRRLFGVLCLSDGAGMAPAREFFQDRAQAPVVTAAFDEPKKGAFFLKKGDRKSFRELLAFFASQFRRPLPAREDL</sequence>
<dbReference type="InterPro" id="IPR025497">
    <property type="entry name" value="PatA-like_N"/>
</dbReference>
<dbReference type="InterPro" id="IPR001789">
    <property type="entry name" value="Sig_transdc_resp-reg_receiver"/>
</dbReference>
<evidence type="ECO:0000256" key="1">
    <source>
        <dbReference type="PROSITE-ProRule" id="PRU00169"/>
    </source>
</evidence>
<reference evidence="3 4" key="1">
    <citation type="submission" date="2019-07" db="EMBL/GenBank/DDBJ databases">
        <title>Insights of Desulfuromonas acetexigens electromicrobiology.</title>
        <authorList>
            <person name="Katuri K."/>
            <person name="Sapireddy V."/>
            <person name="Shaw D.R."/>
            <person name="Saikaly P."/>
        </authorList>
    </citation>
    <scope>NUCLEOTIDE SEQUENCE [LARGE SCALE GENOMIC DNA]</scope>
    <source>
        <strain evidence="3 4">2873</strain>
    </source>
</reference>
<dbReference type="EMBL" id="VJVV01000001">
    <property type="protein sequence ID" value="TRO84038.1"/>
    <property type="molecule type" value="Genomic_DNA"/>
</dbReference>
<name>A0A550JLE6_9BACT</name>
<accession>A0A550JLE6</accession>
<organism evidence="3 4">
    <name type="scientific">Trichloromonas acetexigens</name>
    <dbReference type="NCBI Taxonomy" id="38815"/>
    <lineage>
        <taxon>Bacteria</taxon>
        <taxon>Pseudomonadati</taxon>
        <taxon>Thermodesulfobacteriota</taxon>
        <taxon>Desulfuromonadia</taxon>
        <taxon>Desulfuromonadales</taxon>
        <taxon>Trichloromonadaceae</taxon>
        <taxon>Trichloromonas</taxon>
    </lineage>
</organism>
<dbReference type="Proteomes" id="UP000317155">
    <property type="component" value="Unassembled WGS sequence"/>
</dbReference>
<dbReference type="PROSITE" id="PS50110">
    <property type="entry name" value="RESPONSE_REGULATORY"/>
    <property type="match status" value="1"/>
</dbReference>
<keyword evidence="1" id="KW-0597">Phosphoprotein</keyword>
<dbReference type="Gene3D" id="3.40.50.2300">
    <property type="match status" value="1"/>
</dbReference>
<dbReference type="AlphaFoldDB" id="A0A550JLE6"/>
<dbReference type="RefSeq" id="WP_140396580.1">
    <property type="nucleotide sequence ID" value="NZ_FOJJ01000001.1"/>
</dbReference>
<proteinExistence type="predicted"/>
<dbReference type="PANTHER" id="PTHR36304:SF4">
    <property type="entry name" value="DUF4388 DOMAIN-CONTAINING PROTEIN"/>
    <property type="match status" value="1"/>
</dbReference>
<keyword evidence="4" id="KW-1185">Reference proteome</keyword>
<evidence type="ECO:0000313" key="4">
    <source>
        <dbReference type="Proteomes" id="UP000317155"/>
    </source>
</evidence>
<feature type="domain" description="Response regulatory" evidence="2">
    <location>
        <begin position="6"/>
        <end position="119"/>
    </location>
</feature>
<dbReference type="OrthoDB" id="5504293at2"/>
<dbReference type="InterPro" id="IPR011006">
    <property type="entry name" value="CheY-like_superfamily"/>
</dbReference>
<dbReference type="Pfam" id="PF14332">
    <property type="entry name" value="DUF4388"/>
    <property type="match status" value="1"/>
</dbReference>